<accession>A0ABM4HXD4</accession>
<keyword evidence="2" id="KW-1185">Reference proteome</keyword>
<evidence type="ECO:0000256" key="1">
    <source>
        <dbReference type="SAM" id="MobiDB-lite"/>
    </source>
</evidence>
<organism evidence="2 3">
    <name type="scientific">Odocoileus virginianus</name>
    <name type="common">White-tailed deer</name>
    <dbReference type="NCBI Taxonomy" id="9874"/>
    <lineage>
        <taxon>Eukaryota</taxon>
        <taxon>Metazoa</taxon>
        <taxon>Chordata</taxon>
        <taxon>Craniata</taxon>
        <taxon>Vertebrata</taxon>
        <taxon>Euteleostomi</taxon>
        <taxon>Mammalia</taxon>
        <taxon>Eutheria</taxon>
        <taxon>Laurasiatheria</taxon>
        <taxon>Artiodactyla</taxon>
        <taxon>Ruminantia</taxon>
        <taxon>Pecora</taxon>
        <taxon>Cervidae</taxon>
        <taxon>Odocoileinae</taxon>
        <taxon>Odocoileus</taxon>
    </lineage>
</organism>
<feature type="compositionally biased region" description="Pro residues" evidence="1">
    <location>
        <begin position="121"/>
        <end position="146"/>
    </location>
</feature>
<dbReference type="GeneID" id="139034009"/>
<reference evidence="3" key="1">
    <citation type="submission" date="2025-08" db="UniProtKB">
        <authorList>
            <consortium name="RefSeq"/>
        </authorList>
    </citation>
    <scope>IDENTIFICATION</scope>
    <source>
        <tissue evidence="3">Tongue muscle</tissue>
    </source>
</reference>
<name>A0ABM4HXD4_ODOVR</name>
<dbReference type="Proteomes" id="UP001652640">
    <property type="component" value="Unplaced"/>
</dbReference>
<dbReference type="RefSeq" id="XP_070320234.1">
    <property type="nucleotide sequence ID" value="XM_070464133.1"/>
</dbReference>
<feature type="region of interest" description="Disordered" evidence="1">
    <location>
        <begin position="62"/>
        <end position="244"/>
    </location>
</feature>
<gene>
    <name evidence="3" type="primary">LOC139034009</name>
</gene>
<sequence>MREEPARQLFLTRGCPGGPICPLGSRRDEKGICKAALPLEVVPGAGLGDRKLEQVEAKEAWQGTGYVDSGPSGAEGRQPGVLGEEEGEKAGRAGGRGPAAGRVPVSPSPSSPPGALVTLRFPPPSSEPQRPPRPALLPFRPHPPARAGPARLAVAPPEAAAAHPCGAAPTRTHGAAGALRVRLRGRRGPGRLGEKGAGKGFRSLGPSWRGDAREDETAAGSGLCCTSSLGHDTIGKTKKAEVPASQQLIPEQVRSVSEPFWIQRGLKQ</sequence>
<feature type="compositionally biased region" description="Low complexity" evidence="1">
    <location>
        <begin position="147"/>
        <end position="180"/>
    </location>
</feature>
<evidence type="ECO:0000313" key="2">
    <source>
        <dbReference type="Proteomes" id="UP001652640"/>
    </source>
</evidence>
<protein>
    <submittedName>
        <fullName evidence="3">Uncharacterized protein</fullName>
    </submittedName>
</protein>
<proteinExistence type="predicted"/>
<evidence type="ECO:0000313" key="3">
    <source>
        <dbReference type="RefSeq" id="XP_070320234.1"/>
    </source>
</evidence>